<comment type="caution">
    <text evidence="1">The sequence shown here is derived from an EMBL/GenBank/DDBJ whole genome shotgun (WGS) entry which is preliminary data.</text>
</comment>
<accession>A0ABQ9GS65</accession>
<proteinExistence type="predicted"/>
<dbReference type="Proteomes" id="UP001159363">
    <property type="component" value="Chromosome 8"/>
</dbReference>
<dbReference type="EMBL" id="JARBHB010000009">
    <property type="protein sequence ID" value="KAJ8874868.1"/>
    <property type="molecule type" value="Genomic_DNA"/>
</dbReference>
<name>A0ABQ9GS65_9NEOP</name>
<keyword evidence="2" id="KW-1185">Reference proteome</keyword>
<gene>
    <name evidence="1" type="ORF">PR048_022758</name>
</gene>
<evidence type="ECO:0000313" key="2">
    <source>
        <dbReference type="Proteomes" id="UP001159363"/>
    </source>
</evidence>
<sequence length="157" mass="17566">MRRWTHAHLNPLPPSGGLLLTPPPGPQPRIGCSRSIHSRCVTDTQQMTDLSSYVVFGEIASFPFWTEELVDLPCQIVQFMAATITREKLKEFNVSPNNNANFACPCVSVEELRYAAGYVAYRYRTLYPDLSVSPEEIKKNDWIKSVTKGGASRTSIS</sequence>
<protein>
    <submittedName>
        <fullName evidence="1">Uncharacterized protein</fullName>
    </submittedName>
</protein>
<reference evidence="1 2" key="1">
    <citation type="submission" date="2023-02" db="EMBL/GenBank/DDBJ databases">
        <title>LHISI_Scaffold_Assembly.</title>
        <authorList>
            <person name="Stuart O.P."/>
            <person name="Cleave R."/>
            <person name="Magrath M.J.L."/>
            <person name="Mikheyev A.S."/>
        </authorList>
    </citation>
    <scope>NUCLEOTIDE SEQUENCE [LARGE SCALE GENOMIC DNA]</scope>
    <source>
        <strain evidence="1">Daus_M_001</strain>
        <tissue evidence="1">Leg muscle</tissue>
    </source>
</reference>
<evidence type="ECO:0000313" key="1">
    <source>
        <dbReference type="EMBL" id="KAJ8874868.1"/>
    </source>
</evidence>
<organism evidence="1 2">
    <name type="scientific">Dryococelus australis</name>
    <dbReference type="NCBI Taxonomy" id="614101"/>
    <lineage>
        <taxon>Eukaryota</taxon>
        <taxon>Metazoa</taxon>
        <taxon>Ecdysozoa</taxon>
        <taxon>Arthropoda</taxon>
        <taxon>Hexapoda</taxon>
        <taxon>Insecta</taxon>
        <taxon>Pterygota</taxon>
        <taxon>Neoptera</taxon>
        <taxon>Polyneoptera</taxon>
        <taxon>Phasmatodea</taxon>
        <taxon>Verophasmatodea</taxon>
        <taxon>Anareolatae</taxon>
        <taxon>Phasmatidae</taxon>
        <taxon>Eurycanthinae</taxon>
        <taxon>Dryococelus</taxon>
    </lineage>
</organism>